<feature type="domain" description="Cyanovirin-N" evidence="2">
    <location>
        <begin position="54"/>
        <end position="141"/>
    </location>
</feature>
<dbReference type="SUPFAM" id="SSF51322">
    <property type="entry name" value="Cyanovirin-N"/>
    <property type="match status" value="1"/>
</dbReference>
<protein>
    <recommendedName>
        <fullName evidence="2">Cyanovirin-N domain-containing protein</fullName>
    </recommendedName>
</protein>
<organism evidence="3 4">
    <name type="scientific">Cephalotrichum gorgonifer</name>
    <dbReference type="NCBI Taxonomy" id="2041049"/>
    <lineage>
        <taxon>Eukaryota</taxon>
        <taxon>Fungi</taxon>
        <taxon>Dikarya</taxon>
        <taxon>Ascomycota</taxon>
        <taxon>Pezizomycotina</taxon>
        <taxon>Sordariomycetes</taxon>
        <taxon>Hypocreomycetidae</taxon>
        <taxon>Microascales</taxon>
        <taxon>Microascaceae</taxon>
        <taxon>Cephalotrichum</taxon>
    </lineage>
</organism>
<dbReference type="Gene3D" id="2.30.60.10">
    <property type="entry name" value="Cyanovirin-N"/>
    <property type="match status" value="1"/>
</dbReference>
<dbReference type="InterPro" id="IPR011058">
    <property type="entry name" value="Cyanovirin-N"/>
</dbReference>
<proteinExistence type="predicted"/>
<evidence type="ECO:0000259" key="2">
    <source>
        <dbReference type="Pfam" id="PF08881"/>
    </source>
</evidence>
<name>A0AAE8SR08_9PEZI</name>
<feature type="chain" id="PRO_5042238132" description="Cyanovirin-N domain-containing protein" evidence="1">
    <location>
        <begin position="16"/>
        <end position="150"/>
    </location>
</feature>
<accession>A0AAE8SR08</accession>
<evidence type="ECO:0000256" key="1">
    <source>
        <dbReference type="SAM" id="SignalP"/>
    </source>
</evidence>
<dbReference type="Proteomes" id="UP001187682">
    <property type="component" value="Unassembled WGS sequence"/>
</dbReference>
<dbReference type="AlphaFoldDB" id="A0AAE8SR08"/>
<evidence type="ECO:0000313" key="4">
    <source>
        <dbReference type="Proteomes" id="UP001187682"/>
    </source>
</evidence>
<reference evidence="3" key="1">
    <citation type="submission" date="2018-03" db="EMBL/GenBank/DDBJ databases">
        <authorList>
            <person name="Guldener U."/>
        </authorList>
    </citation>
    <scope>NUCLEOTIDE SEQUENCE</scope>
</reference>
<gene>
    <name evidence="3" type="ORF">DNG_00257</name>
</gene>
<keyword evidence="4" id="KW-1185">Reference proteome</keyword>
<sequence>MKFLASTLLAAGAYASPPLQPARVLANGTASAQRKFLDLCRNPSVLNTGDLKAPNWVLGADCPDYDDVMRFKAVELDRCIANDNGYLEWGIEGNFSAKCKTCAFQPRLLVWWFDCVCTDKTGREVTHTAPSIDINEHISYNGKNLLCDLE</sequence>
<dbReference type="InterPro" id="IPR036673">
    <property type="entry name" value="Cyanovirin-N_sf"/>
</dbReference>
<dbReference type="Pfam" id="PF08881">
    <property type="entry name" value="CVNH"/>
    <property type="match status" value="1"/>
</dbReference>
<evidence type="ECO:0000313" key="3">
    <source>
        <dbReference type="EMBL" id="SPN96737.1"/>
    </source>
</evidence>
<keyword evidence="1" id="KW-0732">Signal</keyword>
<feature type="signal peptide" evidence="1">
    <location>
        <begin position="1"/>
        <end position="15"/>
    </location>
</feature>
<dbReference type="EMBL" id="ONZQ02000001">
    <property type="protein sequence ID" value="SPN96737.1"/>
    <property type="molecule type" value="Genomic_DNA"/>
</dbReference>
<comment type="caution">
    <text evidence="3">The sequence shown here is derived from an EMBL/GenBank/DDBJ whole genome shotgun (WGS) entry which is preliminary data.</text>
</comment>